<dbReference type="Proteomes" id="UP000635828">
    <property type="component" value="Unassembled WGS sequence"/>
</dbReference>
<dbReference type="EMBL" id="JACOOS010000013">
    <property type="protein sequence ID" value="MBC5678206.1"/>
    <property type="molecule type" value="Genomic_DNA"/>
</dbReference>
<gene>
    <name evidence="1" type="ORF">H8S22_11515</name>
</gene>
<proteinExistence type="predicted"/>
<accession>A0ABR7FSL8</accession>
<evidence type="ECO:0000313" key="2">
    <source>
        <dbReference type="Proteomes" id="UP000635828"/>
    </source>
</evidence>
<name>A0ABR7FSL8_9FIRM</name>
<evidence type="ECO:0000313" key="1">
    <source>
        <dbReference type="EMBL" id="MBC5678206.1"/>
    </source>
</evidence>
<keyword evidence="2" id="KW-1185">Reference proteome</keyword>
<reference evidence="1 2" key="1">
    <citation type="submission" date="2020-08" db="EMBL/GenBank/DDBJ databases">
        <title>Genome public.</title>
        <authorList>
            <person name="Liu C."/>
            <person name="Sun Q."/>
        </authorList>
    </citation>
    <scope>NUCLEOTIDE SEQUENCE [LARGE SCALE GENOMIC DNA]</scope>
    <source>
        <strain evidence="1 2">NSJ-7</strain>
    </source>
</reference>
<sequence>MQKVNVLGTEYTIKMDVPQEDMPLEGDGCMDHSIKEIWIADFGESDRDSIKDLDSYRKKVLRHEIVHAFLYESGLWSNSGNVKAWGQSEEITDWIALQFPKMLQAFIDVDAIDLPEGNIVTKEVTVDSSKVAKAVMENVKKQLEERTYYPRGCS</sequence>
<dbReference type="RefSeq" id="WP_186992479.1">
    <property type="nucleotide sequence ID" value="NZ_JACOOS010000013.1"/>
</dbReference>
<comment type="caution">
    <text evidence="1">The sequence shown here is derived from an EMBL/GenBank/DDBJ whole genome shotgun (WGS) entry which is preliminary data.</text>
</comment>
<organism evidence="1 2">
    <name type="scientific">Anaerostipes hominis</name>
    <name type="common">ex Liu et al. 2021</name>
    <dbReference type="NCBI Taxonomy" id="2763018"/>
    <lineage>
        <taxon>Bacteria</taxon>
        <taxon>Bacillati</taxon>
        <taxon>Bacillota</taxon>
        <taxon>Clostridia</taxon>
        <taxon>Lachnospirales</taxon>
        <taxon>Lachnospiraceae</taxon>
        <taxon>Anaerostipes</taxon>
    </lineage>
</organism>
<protein>
    <submittedName>
        <fullName evidence="1">Uncharacterized protein</fullName>
    </submittedName>
</protein>